<gene>
    <name evidence="1" type="ORF">CWATWH8502_3985</name>
</gene>
<sequence length="70" mass="7987">MTDILPTFRRAVLPPTPDIVTYEFDWTGQIAGFRVEGEFSYDLSQSYEDGIVREENLESFDISFFAPDGS</sequence>
<proteinExistence type="predicted"/>
<name>T2IG85_CROWT</name>
<dbReference type="EMBL" id="CAQK01000546">
    <property type="protein sequence ID" value="CCQ51879.1"/>
    <property type="molecule type" value="Genomic_DNA"/>
</dbReference>
<organism evidence="1 2">
    <name type="scientific">Crocosphaera watsonii WH 8502</name>
    <dbReference type="NCBI Taxonomy" id="423474"/>
    <lineage>
        <taxon>Bacteria</taxon>
        <taxon>Bacillati</taxon>
        <taxon>Cyanobacteriota</taxon>
        <taxon>Cyanophyceae</taxon>
        <taxon>Oscillatoriophycideae</taxon>
        <taxon>Chroococcales</taxon>
        <taxon>Aphanothecaceae</taxon>
        <taxon>Crocosphaera</taxon>
    </lineage>
</organism>
<evidence type="ECO:0000313" key="2">
    <source>
        <dbReference type="Proteomes" id="UP000018348"/>
    </source>
</evidence>
<comment type="caution">
    <text evidence="1">The sequence shown here is derived from an EMBL/GenBank/DDBJ whole genome shotgun (WGS) entry which is preliminary data.</text>
</comment>
<dbReference type="Proteomes" id="UP000018348">
    <property type="component" value="Unassembled WGS sequence"/>
</dbReference>
<reference evidence="1 2" key="2">
    <citation type="submission" date="2013-09" db="EMBL/GenBank/DDBJ databases">
        <title>Whole genome comparison of six Crocosphaera watsonii strains with differing phenotypes.</title>
        <authorList>
            <person name="Bench S.R."/>
            <person name="Heller P."/>
            <person name="Frank I."/>
            <person name="Arciniega M."/>
            <person name="Shilova I.N."/>
            <person name="Zehr J.P."/>
        </authorList>
    </citation>
    <scope>NUCLEOTIDE SEQUENCE [LARGE SCALE GENOMIC DNA]</scope>
    <source>
        <strain evidence="1 2">WH 8502</strain>
    </source>
</reference>
<accession>T2IG85</accession>
<dbReference type="AlphaFoldDB" id="T2IG85"/>
<reference evidence="1 2" key="1">
    <citation type="submission" date="2013-01" db="EMBL/GenBank/DDBJ databases">
        <authorList>
            <person name="Bench S."/>
        </authorList>
    </citation>
    <scope>NUCLEOTIDE SEQUENCE [LARGE SCALE GENOMIC DNA]</scope>
    <source>
        <strain evidence="1 2">WH 8502</strain>
    </source>
</reference>
<protein>
    <submittedName>
        <fullName evidence="1">Uncharacterized protein</fullName>
    </submittedName>
</protein>
<evidence type="ECO:0000313" key="1">
    <source>
        <dbReference type="EMBL" id="CCQ51879.1"/>
    </source>
</evidence>